<evidence type="ECO:0000256" key="5">
    <source>
        <dbReference type="ARBA" id="ARBA00022989"/>
    </source>
</evidence>
<evidence type="ECO:0000256" key="2">
    <source>
        <dbReference type="ARBA" id="ARBA00022448"/>
    </source>
</evidence>
<name>A0ABR6CKJ3_9BACI</name>
<feature type="transmembrane region" description="Helical" evidence="7">
    <location>
        <begin position="190"/>
        <end position="210"/>
    </location>
</feature>
<evidence type="ECO:0000313" key="9">
    <source>
        <dbReference type="EMBL" id="MBA9025574.1"/>
    </source>
</evidence>
<evidence type="ECO:0000256" key="3">
    <source>
        <dbReference type="ARBA" id="ARBA00022475"/>
    </source>
</evidence>
<organism evidence="9 10">
    <name type="scientific">Peribacillus huizhouensis</name>
    <dbReference type="NCBI Taxonomy" id="1501239"/>
    <lineage>
        <taxon>Bacteria</taxon>
        <taxon>Bacillati</taxon>
        <taxon>Bacillota</taxon>
        <taxon>Bacilli</taxon>
        <taxon>Bacillales</taxon>
        <taxon>Bacillaceae</taxon>
        <taxon>Peribacillus</taxon>
    </lineage>
</organism>
<feature type="transmembrane region" description="Helical" evidence="7">
    <location>
        <begin position="106"/>
        <end position="127"/>
    </location>
</feature>
<dbReference type="PANTHER" id="PTHR30193">
    <property type="entry name" value="ABC TRANSPORTER PERMEASE PROTEIN"/>
    <property type="match status" value="1"/>
</dbReference>
<dbReference type="Proteomes" id="UP000626697">
    <property type="component" value="Unassembled WGS sequence"/>
</dbReference>
<evidence type="ECO:0000313" key="10">
    <source>
        <dbReference type="Proteomes" id="UP000626697"/>
    </source>
</evidence>
<proteinExistence type="inferred from homology"/>
<comment type="caution">
    <text evidence="9">The sequence shown here is derived from an EMBL/GenBank/DDBJ whole genome shotgun (WGS) entry which is preliminary data.</text>
</comment>
<dbReference type="PROSITE" id="PS50928">
    <property type="entry name" value="ABC_TM1"/>
    <property type="match status" value="1"/>
</dbReference>
<accession>A0ABR6CKJ3</accession>
<keyword evidence="2 7" id="KW-0813">Transport</keyword>
<feature type="transmembrane region" description="Helical" evidence="7">
    <location>
        <begin position="139"/>
        <end position="159"/>
    </location>
</feature>
<evidence type="ECO:0000259" key="8">
    <source>
        <dbReference type="PROSITE" id="PS50928"/>
    </source>
</evidence>
<evidence type="ECO:0000256" key="4">
    <source>
        <dbReference type="ARBA" id="ARBA00022692"/>
    </source>
</evidence>
<dbReference type="InterPro" id="IPR035906">
    <property type="entry name" value="MetI-like_sf"/>
</dbReference>
<dbReference type="SUPFAM" id="SSF160964">
    <property type="entry name" value="MalF N-terminal region-like"/>
    <property type="match status" value="1"/>
</dbReference>
<dbReference type="InterPro" id="IPR051393">
    <property type="entry name" value="ABC_transporter_permease"/>
</dbReference>
<evidence type="ECO:0000256" key="6">
    <source>
        <dbReference type="ARBA" id="ARBA00023136"/>
    </source>
</evidence>
<dbReference type="EMBL" id="JACJHX010000002">
    <property type="protein sequence ID" value="MBA9025574.1"/>
    <property type="molecule type" value="Genomic_DNA"/>
</dbReference>
<feature type="domain" description="ABC transmembrane type-1" evidence="8">
    <location>
        <begin position="102"/>
        <end position="314"/>
    </location>
</feature>
<protein>
    <submittedName>
        <fullName evidence="9">Raffinose/stachyose/melibiose transport system permease protein</fullName>
    </submittedName>
</protein>
<comment type="subcellular location">
    <subcellularLocation>
        <location evidence="1 7">Cell membrane</location>
        <topology evidence="1 7">Multi-pass membrane protein</topology>
    </subcellularLocation>
</comment>
<comment type="similarity">
    <text evidence="7">Belongs to the binding-protein-dependent transport system permease family.</text>
</comment>
<feature type="transmembrane region" description="Helical" evidence="7">
    <location>
        <begin position="45"/>
        <end position="64"/>
    </location>
</feature>
<gene>
    <name evidence="9" type="ORF">HNP81_000857</name>
</gene>
<keyword evidence="10" id="KW-1185">Reference proteome</keyword>
<evidence type="ECO:0000256" key="1">
    <source>
        <dbReference type="ARBA" id="ARBA00004651"/>
    </source>
</evidence>
<keyword evidence="4 7" id="KW-0812">Transmembrane</keyword>
<dbReference type="CDD" id="cd06261">
    <property type="entry name" value="TM_PBP2"/>
    <property type="match status" value="1"/>
</dbReference>
<feature type="transmembrane region" description="Helical" evidence="7">
    <location>
        <begin position="293"/>
        <end position="318"/>
    </location>
</feature>
<feature type="transmembrane region" description="Helical" evidence="7">
    <location>
        <begin position="251"/>
        <end position="273"/>
    </location>
</feature>
<dbReference type="PANTHER" id="PTHR30193:SF37">
    <property type="entry name" value="INNER MEMBRANE ABC TRANSPORTER PERMEASE PROTEIN YCJO"/>
    <property type="match status" value="1"/>
</dbReference>
<dbReference type="InterPro" id="IPR000515">
    <property type="entry name" value="MetI-like"/>
</dbReference>
<keyword evidence="5 7" id="KW-1133">Transmembrane helix</keyword>
<keyword evidence="6 7" id="KW-0472">Membrane</keyword>
<evidence type="ECO:0000256" key="7">
    <source>
        <dbReference type="RuleBase" id="RU363032"/>
    </source>
</evidence>
<dbReference type="Pfam" id="PF00528">
    <property type="entry name" value="BPD_transp_1"/>
    <property type="match status" value="1"/>
</dbReference>
<dbReference type="Gene3D" id="1.10.3720.10">
    <property type="entry name" value="MetI-like"/>
    <property type="match status" value="1"/>
</dbReference>
<dbReference type="SUPFAM" id="SSF161098">
    <property type="entry name" value="MetI-like"/>
    <property type="match status" value="1"/>
</dbReference>
<keyword evidence="3" id="KW-1003">Cell membrane</keyword>
<sequence>MATPLYRQSTSKYGVDMMSELVARRKVAIAKKAPKRKEKKPSSLWWMYTPSLVIVFLFILYPFLNGIQLSFTNWNGFSQSYDWVGLDQYKRMLTDPTTWLVVKNTLLYGIGSTILQNIIGLLYALLLNQSIRMKAITRTVIYLPVIISPLIMGYIWYFFFAYQGGALNDVLLFLGLDKINALANPEWNTWIIVFVNTYQYVGVAMIIYLAGLQSISKDYYEAAQIDGASALQQFKNITLPLLMPSITINMVINIIGGLKLFDVIIALTGGGPGNASQSMSTFMYDLYFKRQDAGYAATQGVFMAIIILILSLAALVYFRRKEVEA</sequence>
<reference evidence="9 10" key="1">
    <citation type="submission" date="2020-08" db="EMBL/GenBank/DDBJ databases">
        <title>Genomic Encyclopedia of Type Strains, Phase IV (KMG-IV): sequencing the most valuable type-strain genomes for metagenomic binning, comparative biology and taxonomic classification.</title>
        <authorList>
            <person name="Goeker M."/>
        </authorList>
    </citation>
    <scope>NUCLEOTIDE SEQUENCE [LARGE SCALE GENOMIC DNA]</scope>
    <source>
        <strain evidence="9 10">DSM 105481</strain>
    </source>
</reference>